<protein>
    <submittedName>
        <fullName evidence="1">Phage protease</fullName>
    </submittedName>
</protein>
<organism evidence="1 2">
    <name type="scientific">Candidatus Akkermansia intestinigallinarum</name>
    <dbReference type="NCBI Taxonomy" id="2838431"/>
    <lineage>
        <taxon>Bacteria</taxon>
        <taxon>Pseudomonadati</taxon>
        <taxon>Verrucomicrobiota</taxon>
        <taxon>Verrucomicrobiia</taxon>
        <taxon>Verrucomicrobiales</taxon>
        <taxon>Akkermansiaceae</taxon>
        <taxon>Akkermansia</taxon>
    </lineage>
</organism>
<dbReference type="AlphaFoldDB" id="A0A9D1VD55"/>
<comment type="caution">
    <text evidence="1">The sequence shown here is derived from an EMBL/GenBank/DDBJ whole genome shotgun (WGS) entry which is preliminary data.</text>
</comment>
<name>A0A9D1VD55_9BACT</name>
<gene>
    <name evidence="1" type="ORF">H9862_08360</name>
</gene>
<proteinExistence type="predicted"/>
<accession>A0A9D1VD55</accession>
<reference evidence="1" key="2">
    <citation type="submission" date="2021-04" db="EMBL/GenBank/DDBJ databases">
        <authorList>
            <person name="Gilroy R."/>
        </authorList>
    </citation>
    <scope>NUCLEOTIDE SEQUENCE</scope>
    <source>
        <strain evidence="1">14975</strain>
    </source>
</reference>
<dbReference type="GO" id="GO:0006508">
    <property type="term" value="P:proteolysis"/>
    <property type="evidence" value="ECO:0007669"/>
    <property type="project" value="UniProtKB-KW"/>
</dbReference>
<keyword evidence="1" id="KW-0645">Protease</keyword>
<keyword evidence="1" id="KW-0378">Hydrolase</keyword>
<evidence type="ECO:0000313" key="2">
    <source>
        <dbReference type="Proteomes" id="UP000823964"/>
    </source>
</evidence>
<dbReference type="Pfam" id="PF10123">
    <property type="entry name" value="Mu-like_Pro"/>
    <property type="match status" value="1"/>
</dbReference>
<sequence>MNTKRITPNDLQPMDAPADGWYHIESNDDHPAIYDGTRIVQVLDNDAMAAIAAAGVPEEGLPIDADHRGVPGIADVPDTAAAGWVRELALFDDGSGHWQLAARIEWTPPGLALVQGRVYKHFSTVYRIDDPALARPLGSDRYRPLVLLGLALTNNPNNRTGQRPITNSLPAHLPPATPAGETQTKHQTNMNELEEIKKALGLAPDAPLTDTLAAIAAIKGEAAAAADSEAETLLNSEGLSDLPEEEKKELKEGLVTNRSLALMTIRAFKERRASANATPRYARPGTPRATSEQTRSYLINRAKEIQRRERAEGRTCSFWKALNLAKTETK</sequence>
<dbReference type="GO" id="GO:0008233">
    <property type="term" value="F:peptidase activity"/>
    <property type="evidence" value="ECO:0007669"/>
    <property type="project" value="UniProtKB-KW"/>
</dbReference>
<dbReference type="InterPro" id="IPR012106">
    <property type="entry name" value="Phage_Mu_Gp1"/>
</dbReference>
<dbReference type="EMBL" id="DXFQ01000158">
    <property type="protein sequence ID" value="HIX20594.1"/>
    <property type="molecule type" value="Genomic_DNA"/>
</dbReference>
<dbReference type="Proteomes" id="UP000823964">
    <property type="component" value="Unassembled WGS sequence"/>
</dbReference>
<evidence type="ECO:0000313" key="1">
    <source>
        <dbReference type="EMBL" id="HIX20594.1"/>
    </source>
</evidence>
<reference evidence="1" key="1">
    <citation type="journal article" date="2021" name="PeerJ">
        <title>Extensive microbial diversity within the chicken gut microbiome revealed by metagenomics and culture.</title>
        <authorList>
            <person name="Gilroy R."/>
            <person name="Ravi A."/>
            <person name="Getino M."/>
            <person name="Pursley I."/>
            <person name="Horton D.L."/>
            <person name="Alikhan N.F."/>
            <person name="Baker D."/>
            <person name="Gharbi K."/>
            <person name="Hall N."/>
            <person name="Watson M."/>
            <person name="Adriaenssens E.M."/>
            <person name="Foster-Nyarko E."/>
            <person name="Jarju S."/>
            <person name="Secka A."/>
            <person name="Antonio M."/>
            <person name="Oren A."/>
            <person name="Chaudhuri R.R."/>
            <person name="La Ragione R."/>
            <person name="Hildebrand F."/>
            <person name="Pallen M.J."/>
        </authorList>
    </citation>
    <scope>NUCLEOTIDE SEQUENCE</scope>
    <source>
        <strain evidence="1">14975</strain>
    </source>
</reference>